<evidence type="ECO:0000313" key="2">
    <source>
        <dbReference type="EMBL" id="MFC6792901.1"/>
    </source>
</evidence>
<dbReference type="EMBL" id="JBHSWN010000001">
    <property type="protein sequence ID" value="MFC6792901.1"/>
    <property type="molecule type" value="Genomic_DNA"/>
</dbReference>
<keyword evidence="1" id="KW-1133">Transmembrane helix</keyword>
<keyword evidence="3" id="KW-1185">Reference proteome</keyword>
<accession>A0ABW2BSF9</accession>
<evidence type="ECO:0000256" key="1">
    <source>
        <dbReference type="SAM" id="Phobius"/>
    </source>
</evidence>
<name>A0ABW2BSF9_9HYPH</name>
<reference evidence="3" key="1">
    <citation type="journal article" date="2019" name="Int. J. Syst. Evol. Microbiol.">
        <title>The Global Catalogue of Microorganisms (GCM) 10K type strain sequencing project: providing services to taxonomists for standard genome sequencing and annotation.</title>
        <authorList>
            <consortium name="The Broad Institute Genomics Platform"/>
            <consortium name="The Broad Institute Genome Sequencing Center for Infectious Disease"/>
            <person name="Wu L."/>
            <person name="Ma J."/>
        </authorList>
    </citation>
    <scope>NUCLEOTIDE SEQUENCE [LARGE SCALE GENOMIC DNA]</scope>
    <source>
        <strain evidence="3">CCUG 48316</strain>
    </source>
</reference>
<organism evidence="2 3">
    <name type="scientific">Methylobacterium komagatae</name>
    <dbReference type="NCBI Taxonomy" id="374425"/>
    <lineage>
        <taxon>Bacteria</taxon>
        <taxon>Pseudomonadati</taxon>
        <taxon>Pseudomonadota</taxon>
        <taxon>Alphaproteobacteria</taxon>
        <taxon>Hyphomicrobiales</taxon>
        <taxon>Methylobacteriaceae</taxon>
        <taxon>Methylobacterium</taxon>
    </lineage>
</organism>
<evidence type="ECO:0000313" key="3">
    <source>
        <dbReference type="Proteomes" id="UP001596292"/>
    </source>
</evidence>
<keyword evidence="1" id="KW-0472">Membrane</keyword>
<protein>
    <submittedName>
        <fullName evidence="2">Uncharacterized protein</fullName>
    </submittedName>
</protein>
<proteinExistence type="predicted"/>
<dbReference type="RefSeq" id="WP_378975094.1">
    <property type="nucleotide sequence ID" value="NZ_JBHSWN010000001.1"/>
</dbReference>
<feature type="transmembrane region" description="Helical" evidence="1">
    <location>
        <begin position="21"/>
        <end position="40"/>
    </location>
</feature>
<comment type="caution">
    <text evidence="2">The sequence shown here is derived from an EMBL/GenBank/DDBJ whole genome shotgun (WGS) entry which is preliminary data.</text>
</comment>
<dbReference type="Proteomes" id="UP001596292">
    <property type="component" value="Unassembled WGS sequence"/>
</dbReference>
<gene>
    <name evidence="2" type="ORF">ACFQE0_27080</name>
</gene>
<sequence>MPGALEVADDKTRRARRRRHGWMLVLAFEVLVFGAAQSVLKPIRPPGIAVEQTVKPNHIVT</sequence>
<keyword evidence="1" id="KW-0812">Transmembrane</keyword>